<protein>
    <submittedName>
        <fullName evidence="3">Ribulose-5-phosphate 4-epimerase-like epimerase or aldolase</fullName>
    </submittedName>
</protein>
<comment type="similarity">
    <text evidence="1">Belongs to the aldolase class II family.</text>
</comment>
<dbReference type="NCBIfam" id="NF005451">
    <property type="entry name" value="PRK07044.1"/>
    <property type="match status" value="1"/>
</dbReference>
<dbReference type="EMBL" id="HG938354">
    <property type="protein sequence ID" value="CDN50778.1"/>
    <property type="molecule type" value="Genomic_DNA"/>
</dbReference>
<dbReference type="PATRIC" id="fig|1028800.3.peg.4707"/>
<dbReference type="InterPro" id="IPR051017">
    <property type="entry name" value="Aldolase-II_Adducin_sf"/>
</dbReference>
<dbReference type="KEGG" id="ngg:RG540_PA00990"/>
<dbReference type="Pfam" id="PF00596">
    <property type="entry name" value="Aldolase_II"/>
    <property type="match status" value="1"/>
</dbReference>
<evidence type="ECO:0000256" key="1">
    <source>
        <dbReference type="ARBA" id="ARBA00037961"/>
    </source>
</evidence>
<sequence length="270" mass="30274">MAFQRHVIGLAGQDQSGEVITEFDRASVTDEEWAVRVDLAAAYRLAALYGWDDLIYTHISARVPGTENHFLINPFGMAFDEIKASNLVKIDHEAKIIGKSDYPVNGAGFVIHHAVHKARHELNCVMHLHTEAGMALSMLDCGLLPLSQHSMFFYNRIGYHGYEGLALNMEEQERLIHDLGPHKNMILKNHGTLTSGESVGEAFVWTFWLEKAARAQLAAMAAQPQGLTIPQEKIAELTAHMYEMSPAKPGLKEWPAMLRKLDRIDPSYRD</sequence>
<dbReference type="SMART" id="SM01007">
    <property type="entry name" value="Aldolase_II"/>
    <property type="match status" value="1"/>
</dbReference>
<dbReference type="InterPro" id="IPR001303">
    <property type="entry name" value="Aldolase_II/adducin_N"/>
</dbReference>
<dbReference type="AlphaFoldDB" id="A0A068SX21"/>
<organism evidence="3 4">
    <name type="scientific">Neorhizobium galegae bv. orientalis str. HAMBI 540</name>
    <dbReference type="NCBI Taxonomy" id="1028800"/>
    <lineage>
        <taxon>Bacteria</taxon>
        <taxon>Pseudomonadati</taxon>
        <taxon>Pseudomonadota</taxon>
        <taxon>Alphaproteobacteria</taxon>
        <taxon>Hyphomicrobiales</taxon>
        <taxon>Rhizobiaceae</taxon>
        <taxon>Rhizobium/Agrobacterium group</taxon>
        <taxon>Neorhizobium</taxon>
    </lineage>
</organism>
<keyword evidence="3" id="KW-0614">Plasmid</keyword>
<name>A0A068SX21_NEOGA</name>
<evidence type="ECO:0000313" key="4">
    <source>
        <dbReference type="Proteomes" id="UP000028181"/>
    </source>
</evidence>
<evidence type="ECO:0000313" key="3">
    <source>
        <dbReference type="EMBL" id="CDN50778.1"/>
    </source>
</evidence>
<dbReference type="Proteomes" id="UP000028181">
    <property type="component" value="Plasmid pHAMBI540a"/>
</dbReference>
<dbReference type="PANTHER" id="PTHR10672:SF3">
    <property type="entry name" value="PROTEIN HU-LI TAI SHAO"/>
    <property type="match status" value="1"/>
</dbReference>
<reference evidence="4" key="1">
    <citation type="journal article" date="2014" name="BMC Genomics">
        <title>Genome sequencing of two Neorhizobium galegae strains reveals a noeT gene responsible for the unusual acetylation of the nodulation factors.</title>
        <authorList>
            <person name="Osterman J."/>
            <person name="Marsh J."/>
            <person name="Laine P.K."/>
            <person name="Zeng Z."/>
            <person name="Alatalo E."/>
            <person name="Sullivan J.T."/>
            <person name="Young J.P."/>
            <person name="Thomas-Oates J."/>
            <person name="Paulin L."/>
            <person name="Lindstrom K."/>
        </authorList>
    </citation>
    <scope>NUCLEOTIDE SEQUENCE [LARGE SCALE GENOMIC DNA]</scope>
    <source>
        <strain evidence="4">HAMBI 540</strain>
    </source>
</reference>
<dbReference type="GO" id="GO:0051015">
    <property type="term" value="F:actin filament binding"/>
    <property type="evidence" value="ECO:0007669"/>
    <property type="project" value="TreeGrafter"/>
</dbReference>
<feature type="domain" description="Class II aldolase/adducin N-terminal" evidence="2">
    <location>
        <begin position="37"/>
        <end position="217"/>
    </location>
</feature>
<dbReference type="OrthoDB" id="5291399at2"/>
<dbReference type="InterPro" id="IPR036409">
    <property type="entry name" value="Aldolase_II/adducin_N_sf"/>
</dbReference>
<dbReference type="GeneID" id="24260047"/>
<accession>A0A068SX21</accession>
<dbReference type="PANTHER" id="PTHR10672">
    <property type="entry name" value="ADDUCIN"/>
    <property type="match status" value="1"/>
</dbReference>
<proteinExistence type="inferred from homology"/>
<dbReference type="Gene3D" id="3.40.225.10">
    <property type="entry name" value="Class II aldolase/adducin N-terminal domain"/>
    <property type="match status" value="1"/>
</dbReference>
<dbReference type="SUPFAM" id="SSF53639">
    <property type="entry name" value="AraD/HMP-PK domain-like"/>
    <property type="match status" value="1"/>
</dbReference>
<gene>
    <name evidence="3" type="ORF">RG540_PA00990</name>
</gene>
<evidence type="ECO:0000259" key="2">
    <source>
        <dbReference type="SMART" id="SM01007"/>
    </source>
</evidence>
<dbReference type="eggNOG" id="COG0235">
    <property type="taxonomic scope" value="Bacteria"/>
</dbReference>
<keyword evidence="4" id="KW-1185">Reference proteome</keyword>
<geneLocation type="plasmid" evidence="4">
    <name>II</name>
</geneLocation>
<dbReference type="GO" id="GO:0005856">
    <property type="term" value="C:cytoskeleton"/>
    <property type="evidence" value="ECO:0007669"/>
    <property type="project" value="TreeGrafter"/>
</dbReference>
<dbReference type="HOGENOM" id="CLU_006033_0_0_5"/>
<dbReference type="RefSeq" id="WP_080725054.1">
    <property type="nucleotide sequence ID" value="NZ_HG938354.1"/>
</dbReference>